<keyword evidence="4" id="KW-1185">Reference proteome</keyword>
<accession>A0A4R6KCA9</accession>
<keyword evidence="2" id="KW-0732">Signal</keyword>
<dbReference type="EMBL" id="SNWQ01000008">
    <property type="protein sequence ID" value="TDO47829.1"/>
    <property type="molecule type" value="Genomic_DNA"/>
</dbReference>
<feature type="region of interest" description="Disordered" evidence="1">
    <location>
        <begin position="27"/>
        <end position="68"/>
    </location>
</feature>
<feature type="compositionally biased region" description="Gly residues" evidence="1">
    <location>
        <begin position="27"/>
        <end position="40"/>
    </location>
</feature>
<comment type="caution">
    <text evidence="3">The sequence shown here is derived from an EMBL/GenBank/DDBJ whole genome shotgun (WGS) entry which is preliminary data.</text>
</comment>
<sequence>MSVKPFASVVVGAAALALVAGCSGGETNKGGMPVGEGSGGRTVTLGTPTPEPSTTGTPKPTAPAKTTVAPPAAQITIVPGSFASKPAVQGLVAKYPLYYQALVQRKSDIIKTSFPAFFYADTAVNIEAARQSGWVMRPPGSVVVVGTANRPDGVIRVNLCRSQRMQWWNPKTRKWVIVAPRGTAEAIDMVRTGLGWTMYRMVRPVPKGINCSAVRYPA</sequence>
<feature type="compositionally biased region" description="Low complexity" evidence="1">
    <location>
        <begin position="44"/>
        <end position="68"/>
    </location>
</feature>
<organism evidence="3 4">
    <name type="scientific">Kribbella caucasensis</name>
    <dbReference type="NCBI Taxonomy" id="2512215"/>
    <lineage>
        <taxon>Bacteria</taxon>
        <taxon>Bacillati</taxon>
        <taxon>Actinomycetota</taxon>
        <taxon>Actinomycetes</taxon>
        <taxon>Propionibacteriales</taxon>
        <taxon>Kribbellaceae</taxon>
        <taxon>Kribbella</taxon>
    </lineage>
</organism>
<protein>
    <submittedName>
        <fullName evidence="3">Uncharacterized protein</fullName>
    </submittedName>
</protein>
<evidence type="ECO:0000256" key="2">
    <source>
        <dbReference type="SAM" id="SignalP"/>
    </source>
</evidence>
<name>A0A4R6KCA9_9ACTN</name>
<feature type="chain" id="PRO_5038547748" evidence="2">
    <location>
        <begin position="23"/>
        <end position="218"/>
    </location>
</feature>
<evidence type="ECO:0000256" key="1">
    <source>
        <dbReference type="SAM" id="MobiDB-lite"/>
    </source>
</evidence>
<dbReference type="PROSITE" id="PS51257">
    <property type="entry name" value="PROKAR_LIPOPROTEIN"/>
    <property type="match status" value="1"/>
</dbReference>
<proteinExistence type="predicted"/>
<gene>
    <name evidence="3" type="ORF">EV643_108143</name>
</gene>
<dbReference type="AlphaFoldDB" id="A0A4R6KCA9"/>
<dbReference type="RefSeq" id="WP_238165653.1">
    <property type="nucleotide sequence ID" value="NZ_SNWQ01000008.1"/>
</dbReference>
<evidence type="ECO:0000313" key="3">
    <source>
        <dbReference type="EMBL" id="TDO47829.1"/>
    </source>
</evidence>
<reference evidence="3 4" key="1">
    <citation type="submission" date="2019-03" db="EMBL/GenBank/DDBJ databases">
        <title>Genomic Encyclopedia of Type Strains, Phase III (KMG-III): the genomes of soil and plant-associated and newly described type strains.</title>
        <authorList>
            <person name="Whitman W."/>
        </authorList>
    </citation>
    <scope>NUCLEOTIDE SEQUENCE [LARGE SCALE GENOMIC DNA]</scope>
    <source>
        <strain evidence="3 4">VKM Ac-2527</strain>
    </source>
</reference>
<feature type="signal peptide" evidence="2">
    <location>
        <begin position="1"/>
        <end position="22"/>
    </location>
</feature>
<dbReference type="Proteomes" id="UP000295388">
    <property type="component" value="Unassembled WGS sequence"/>
</dbReference>
<evidence type="ECO:0000313" key="4">
    <source>
        <dbReference type="Proteomes" id="UP000295388"/>
    </source>
</evidence>